<protein>
    <recommendedName>
        <fullName evidence="4">Phosphoribosylformylglycinamidine synthase</fullName>
    </recommendedName>
</protein>
<dbReference type="KEGG" id="bbd:Belba_3438"/>
<name>I3Z9M2_BELBD</name>
<keyword evidence="3" id="KW-1185">Reference proteome</keyword>
<dbReference type="eggNOG" id="ENOG502Z7QG">
    <property type="taxonomic scope" value="Bacteria"/>
</dbReference>
<dbReference type="EMBL" id="CP003281">
    <property type="protein sequence ID" value="AFL85940.1"/>
    <property type="molecule type" value="Genomic_DNA"/>
</dbReference>
<evidence type="ECO:0000313" key="3">
    <source>
        <dbReference type="Proteomes" id="UP000006050"/>
    </source>
</evidence>
<dbReference type="OrthoDB" id="892490at2"/>
<dbReference type="RefSeq" id="WP_014773875.1">
    <property type="nucleotide sequence ID" value="NC_018010.1"/>
</dbReference>
<dbReference type="InterPro" id="IPR048131">
    <property type="entry name" value="HAEPLYID-like"/>
</dbReference>
<reference evidence="3" key="1">
    <citation type="submission" date="2012-06" db="EMBL/GenBank/DDBJ databases">
        <title>The complete genome of Belliella baltica DSM 15883.</title>
        <authorList>
            <person name="Lucas S."/>
            <person name="Copeland A."/>
            <person name="Lapidus A."/>
            <person name="Goodwin L."/>
            <person name="Pitluck S."/>
            <person name="Peters L."/>
            <person name="Mikhailova N."/>
            <person name="Davenport K."/>
            <person name="Kyrpides N."/>
            <person name="Mavromatis K."/>
            <person name="Pagani I."/>
            <person name="Ivanova N."/>
            <person name="Ovchinnikova G."/>
            <person name="Zeytun A."/>
            <person name="Detter J.C."/>
            <person name="Han C."/>
            <person name="Land M."/>
            <person name="Hauser L."/>
            <person name="Markowitz V."/>
            <person name="Cheng J.-F."/>
            <person name="Hugenholtz P."/>
            <person name="Woyke T."/>
            <person name="Wu D."/>
            <person name="Tindall B."/>
            <person name="Pomrenke H."/>
            <person name="Brambilla E."/>
            <person name="Klenk H.-P."/>
            <person name="Eisen J.A."/>
        </authorList>
    </citation>
    <scope>NUCLEOTIDE SEQUENCE [LARGE SCALE GENOMIC DNA]</scope>
    <source>
        <strain evidence="3">DSM 15883 / CIP 108006 / LMG 21964 / BA134</strain>
    </source>
</reference>
<feature type="signal peptide" evidence="1">
    <location>
        <begin position="1"/>
        <end position="23"/>
    </location>
</feature>
<evidence type="ECO:0008006" key="4">
    <source>
        <dbReference type="Google" id="ProtNLM"/>
    </source>
</evidence>
<dbReference type="AlphaFoldDB" id="I3Z9M2"/>
<dbReference type="HOGENOM" id="CLU_990014_0_0_10"/>
<feature type="chain" id="PRO_5003684758" description="Phosphoribosylformylglycinamidine synthase" evidence="1">
    <location>
        <begin position="24"/>
        <end position="300"/>
    </location>
</feature>
<dbReference type="STRING" id="866536.Belba_3438"/>
<gene>
    <name evidence="2" type="ordered locus">Belba_3438</name>
</gene>
<dbReference type="PATRIC" id="fig|866536.3.peg.3559"/>
<dbReference type="NCBIfam" id="NF041634">
    <property type="entry name" value="HAEPLYID"/>
    <property type="match status" value="1"/>
</dbReference>
<sequence length="300" mass="34628">MLQHIIKYSLLCLCITGSFTVYSQVVESDSTKNEKLQLDSIFLAEFEEVKSKQRTKILHAEPLYIDLIRDLGARKGEKEWNLGAGMTDKSGFDEYEILVEYEWAPIDRLGFEIELPITLFSTRGELSPNLERPSNRIESLKLATQWSFLVSEKIKTTLALGYIHEFEFVDLNRLGGADLFKGNIYNPFLIAAKRWGSNYHTLIYTGPRIVKEFNQRRELAYELHSNFHYMIPGTRNFIGLEFNKEFHHNEFIGVLRPQMRVGLAENLMVGIVTGIPISGQDRSMSSFVRIIYEPGFKTFH</sequence>
<accession>I3Z9M2</accession>
<dbReference type="Proteomes" id="UP000006050">
    <property type="component" value="Chromosome"/>
</dbReference>
<evidence type="ECO:0000256" key="1">
    <source>
        <dbReference type="SAM" id="SignalP"/>
    </source>
</evidence>
<proteinExistence type="predicted"/>
<keyword evidence="1" id="KW-0732">Signal</keyword>
<organism evidence="2 3">
    <name type="scientific">Belliella baltica (strain DSM 15883 / CIP 108006 / LMG 21964 / BA134)</name>
    <dbReference type="NCBI Taxonomy" id="866536"/>
    <lineage>
        <taxon>Bacteria</taxon>
        <taxon>Pseudomonadati</taxon>
        <taxon>Bacteroidota</taxon>
        <taxon>Cytophagia</taxon>
        <taxon>Cytophagales</taxon>
        <taxon>Cyclobacteriaceae</taxon>
        <taxon>Belliella</taxon>
    </lineage>
</organism>
<evidence type="ECO:0000313" key="2">
    <source>
        <dbReference type="EMBL" id="AFL85940.1"/>
    </source>
</evidence>